<accession>A0A699ZBV6</accession>
<dbReference type="PROSITE" id="PS50109">
    <property type="entry name" value="HIS_KIN"/>
    <property type="match status" value="1"/>
</dbReference>
<protein>
    <recommendedName>
        <fullName evidence="2">histidine kinase</fullName>
        <ecNumber evidence="2">2.7.13.3</ecNumber>
    </recommendedName>
</protein>
<comment type="catalytic activity">
    <reaction evidence="1">
        <text>ATP + protein L-histidine = ADP + protein N-phospho-L-histidine.</text>
        <dbReference type="EC" id="2.7.13.3"/>
    </reaction>
</comment>
<evidence type="ECO:0000256" key="1">
    <source>
        <dbReference type="ARBA" id="ARBA00000085"/>
    </source>
</evidence>
<evidence type="ECO:0000256" key="2">
    <source>
        <dbReference type="ARBA" id="ARBA00012438"/>
    </source>
</evidence>
<reference evidence="7 8" key="1">
    <citation type="submission" date="2020-02" db="EMBL/GenBank/DDBJ databases">
        <title>Draft genome sequence of Haematococcus lacustris strain NIES-144.</title>
        <authorList>
            <person name="Morimoto D."/>
            <person name="Nakagawa S."/>
            <person name="Yoshida T."/>
            <person name="Sawayama S."/>
        </authorList>
    </citation>
    <scope>NUCLEOTIDE SEQUENCE [LARGE SCALE GENOMIC DNA]</scope>
    <source>
        <strain evidence="7 8">NIES-144</strain>
    </source>
</reference>
<dbReference type="SUPFAM" id="SSF55874">
    <property type="entry name" value="ATPase domain of HSP90 chaperone/DNA topoisomerase II/histidine kinase"/>
    <property type="match status" value="1"/>
</dbReference>
<keyword evidence="4" id="KW-0418">Kinase</keyword>
<dbReference type="Gene3D" id="3.30.565.10">
    <property type="entry name" value="Histidine kinase-like ATPase, C-terminal domain"/>
    <property type="match status" value="1"/>
</dbReference>
<dbReference type="AlphaFoldDB" id="A0A699ZBV6"/>
<feature type="domain" description="Histidine kinase" evidence="6">
    <location>
        <begin position="72"/>
        <end position="144"/>
    </location>
</feature>
<dbReference type="GO" id="GO:0005886">
    <property type="term" value="C:plasma membrane"/>
    <property type="evidence" value="ECO:0007669"/>
    <property type="project" value="TreeGrafter"/>
</dbReference>
<evidence type="ECO:0000259" key="6">
    <source>
        <dbReference type="PROSITE" id="PS50109"/>
    </source>
</evidence>
<dbReference type="InterPro" id="IPR036890">
    <property type="entry name" value="HATPase_C_sf"/>
</dbReference>
<dbReference type="PANTHER" id="PTHR43047">
    <property type="entry name" value="TWO-COMPONENT HISTIDINE PROTEIN KINASE"/>
    <property type="match status" value="1"/>
</dbReference>
<dbReference type="InterPro" id="IPR005467">
    <property type="entry name" value="His_kinase_dom"/>
</dbReference>
<evidence type="ECO:0000256" key="3">
    <source>
        <dbReference type="ARBA" id="ARBA00022679"/>
    </source>
</evidence>
<dbReference type="PRINTS" id="PR00344">
    <property type="entry name" value="BCTRLSENSOR"/>
</dbReference>
<dbReference type="Pfam" id="PF02518">
    <property type="entry name" value="HATPase_c"/>
    <property type="match status" value="1"/>
</dbReference>
<dbReference type="InterPro" id="IPR003594">
    <property type="entry name" value="HATPase_dom"/>
</dbReference>
<proteinExistence type="predicted"/>
<feature type="compositionally biased region" description="Polar residues" evidence="5">
    <location>
        <begin position="19"/>
        <end position="42"/>
    </location>
</feature>
<dbReference type="PANTHER" id="PTHR43047:SF71">
    <property type="entry name" value="HISTIDINE KINASE CONTAINING CHEY-HOMOLOGOUS RECEIVER DOMAIN-RELATED"/>
    <property type="match status" value="1"/>
</dbReference>
<evidence type="ECO:0000256" key="4">
    <source>
        <dbReference type="ARBA" id="ARBA00022777"/>
    </source>
</evidence>
<dbReference type="GO" id="GO:0009927">
    <property type="term" value="F:histidine phosphotransfer kinase activity"/>
    <property type="evidence" value="ECO:0007669"/>
    <property type="project" value="TreeGrafter"/>
</dbReference>
<feature type="compositionally biased region" description="Low complexity" evidence="5">
    <location>
        <begin position="1"/>
        <end position="13"/>
    </location>
</feature>
<comment type="caution">
    <text evidence="7">The sequence shown here is derived from an EMBL/GenBank/DDBJ whole genome shotgun (WGS) entry which is preliminary data.</text>
</comment>
<name>A0A699ZBV6_HAELA</name>
<organism evidence="7 8">
    <name type="scientific">Haematococcus lacustris</name>
    <name type="common">Green alga</name>
    <name type="synonym">Haematococcus pluvialis</name>
    <dbReference type="NCBI Taxonomy" id="44745"/>
    <lineage>
        <taxon>Eukaryota</taxon>
        <taxon>Viridiplantae</taxon>
        <taxon>Chlorophyta</taxon>
        <taxon>core chlorophytes</taxon>
        <taxon>Chlorophyceae</taxon>
        <taxon>CS clade</taxon>
        <taxon>Chlamydomonadales</taxon>
        <taxon>Haematococcaceae</taxon>
        <taxon>Haematococcus</taxon>
    </lineage>
</organism>
<feature type="region of interest" description="Disordered" evidence="5">
    <location>
        <begin position="1"/>
        <end position="65"/>
    </location>
</feature>
<evidence type="ECO:0000313" key="7">
    <source>
        <dbReference type="EMBL" id="GFH19215.1"/>
    </source>
</evidence>
<gene>
    <name evidence="7" type="ORF">HaLaN_16127</name>
</gene>
<feature type="non-terminal residue" evidence="7">
    <location>
        <position position="144"/>
    </location>
</feature>
<dbReference type="InterPro" id="IPR004358">
    <property type="entry name" value="Sig_transdc_His_kin-like_C"/>
</dbReference>
<keyword evidence="3" id="KW-0808">Transferase</keyword>
<dbReference type="EC" id="2.7.13.3" evidence="2"/>
<dbReference type="Proteomes" id="UP000485058">
    <property type="component" value="Unassembled WGS sequence"/>
</dbReference>
<keyword evidence="8" id="KW-1185">Reference proteome</keyword>
<dbReference type="GO" id="GO:0000155">
    <property type="term" value="F:phosphorelay sensor kinase activity"/>
    <property type="evidence" value="ECO:0007669"/>
    <property type="project" value="TreeGrafter"/>
</dbReference>
<sequence>PAGSAVSAGPAAARLSVGTDCQATPSHWGSTGQDTVSRSQAQLGADSGSGENSGSGNSGGSGGSGGNGSRWLLFEVMDTGIGIAQEGLAALFKEFVQGTDDDMRKPRTKGGTGLGLSICSKQVGVLGGRIGAYSALGQGSVFWF</sequence>
<evidence type="ECO:0000313" key="8">
    <source>
        <dbReference type="Proteomes" id="UP000485058"/>
    </source>
</evidence>
<feature type="non-terminal residue" evidence="7">
    <location>
        <position position="1"/>
    </location>
</feature>
<feature type="compositionally biased region" description="Gly residues" evidence="5">
    <location>
        <begin position="51"/>
        <end position="65"/>
    </location>
</feature>
<evidence type="ECO:0000256" key="5">
    <source>
        <dbReference type="SAM" id="MobiDB-lite"/>
    </source>
</evidence>
<dbReference type="EMBL" id="BLLF01001425">
    <property type="protein sequence ID" value="GFH19215.1"/>
    <property type="molecule type" value="Genomic_DNA"/>
</dbReference>